<name>A0A1D9MJS5_9ACTO</name>
<feature type="compositionally biased region" description="Basic and acidic residues" evidence="2">
    <location>
        <begin position="373"/>
        <end position="382"/>
    </location>
</feature>
<sequence>MQYLPRSKTRRIAKHRSRRRPLFPWVRLATLVAVSGLLASGTAAAFTVNDLSIAIEKSVVETHKLVTPLPRETNEPLPPDSYDGRAINILLMGRDNVDEDGKIREGDSGEGMRADTNILMHVSADRSRVEMISIPRDTIVRIPRCPRSDGTVAPATRGMFNAAFSRGGAHGDIGSAAACTINTVQQLTGLTIDDFVVVNFAGFRGMVDALGGVEMCLDAHYADPHYTGLDVGPGCMLMDGLTAAHFARARHVTNSDGSDTSRIGRQQQLVGRLVTTALDEALWTQVSFAKEALKNANMSRRLGSVSTLMGLGNSLSGIDRHNIVFATAPWTIDPADPNRVLLTSKAELMWDALDKDEPLPDGFERKDAEGIVRDTIEFHEPSPEPSPSPDNNLAPTQE</sequence>
<dbReference type="InterPro" id="IPR050922">
    <property type="entry name" value="LytR/CpsA/Psr_CW_biosynth"/>
</dbReference>
<evidence type="ECO:0000313" key="5">
    <source>
        <dbReference type="EMBL" id="AOZ72433.1"/>
    </source>
</evidence>
<evidence type="ECO:0000256" key="1">
    <source>
        <dbReference type="ARBA" id="ARBA00006068"/>
    </source>
</evidence>
<dbReference type="Gene3D" id="3.40.630.190">
    <property type="entry name" value="LCP protein"/>
    <property type="match status" value="1"/>
</dbReference>
<dbReference type="RefSeq" id="WP_071163899.1">
    <property type="nucleotide sequence ID" value="NZ_CP017812.1"/>
</dbReference>
<dbReference type="Pfam" id="PF03816">
    <property type="entry name" value="LytR_cpsA_psr"/>
    <property type="match status" value="1"/>
</dbReference>
<evidence type="ECO:0000259" key="4">
    <source>
        <dbReference type="Pfam" id="PF03816"/>
    </source>
</evidence>
<dbReference type="KEGG" id="avu:BK816_03285"/>
<dbReference type="EMBL" id="CP017812">
    <property type="protein sequence ID" value="AOZ72433.1"/>
    <property type="molecule type" value="Genomic_DNA"/>
</dbReference>
<reference evidence="5 6" key="1">
    <citation type="submission" date="2016-10" db="EMBL/GenBank/DDBJ databases">
        <title>Actinomyces aegypiusis sp. nov., isolated from the Aegypius monachus in Qinghai Tibet Plateau China.</title>
        <authorList>
            <person name="Wang Y."/>
        </authorList>
    </citation>
    <scope>NUCLEOTIDE SEQUENCE [LARGE SCALE GENOMIC DNA]</scope>
    <source>
        <strain evidence="5 6">VUL4_3</strain>
    </source>
</reference>
<dbReference type="OrthoDB" id="9782542at2"/>
<evidence type="ECO:0000256" key="3">
    <source>
        <dbReference type="SAM" id="SignalP"/>
    </source>
</evidence>
<dbReference type="AlphaFoldDB" id="A0A1D9MJS5"/>
<keyword evidence="3" id="KW-0732">Signal</keyword>
<feature type="region of interest" description="Disordered" evidence="2">
    <location>
        <begin position="373"/>
        <end position="398"/>
    </location>
</feature>
<organism evidence="5 6">
    <name type="scientific">Boudabousia tangfeifanii</name>
    <dbReference type="NCBI Taxonomy" id="1912795"/>
    <lineage>
        <taxon>Bacteria</taxon>
        <taxon>Bacillati</taxon>
        <taxon>Actinomycetota</taxon>
        <taxon>Actinomycetes</taxon>
        <taxon>Actinomycetales</taxon>
        <taxon>Actinomycetaceae</taxon>
        <taxon>Boudabousia</taxon>
    </lineage>
</organism>
<comment type="similarity">
    <text evidence="1">Belongs to the LytR/CpsA/Psr (LCP) family.</text>
</comment>
<feature type="domain" description="Cell envelope-related transcriptional attenuator" evidence="4">
    <location>
        <begin position="113"/>
        <end position="276"/>
    </location>
</feature>
<keyword evidence="6" id="KW-1185">Reference proteome</keyword>
<gene>
    <name evidence="5" type="ORF">BK816_03285</name>
</gene>
<dbReference type="NCBIfam" id="TIGR00350">
    <property type="entry name" value="lytR_cpsA_psr"/>
    <property type="match status" value="1"/>
</dbReference>
<dbReference type="InterPro" id="IPR004474">
    <property type="entry name" value="LytR_CpsA_psr"/>
</dbReference>
<dbReference type="PANTHER" id="PTHR33392">
    <property type="entry name" value="POLYISOPRENYL-TEICHOIC ACID--PEPTIDOGLYCAN TEICHOIC ACID TRANSFERASE TAGU"/>
    <property type="match status" value="1"/>
</dbReference>
<evidence type="ECO:0000313" key="6">
    <source>
        <dbReference type="Proteomes" id="UP000176288"/>
    </source>
</evidence>
<protein>
    <recommendedName>
        <fullName evidence="4">Cell envelope-related transcriptional attenuator domain-containing protein</fullName>
    </recommendedName>
</protein>
<feature type="signal peptide" evidence="3">
    <location>
        <begin position="1"/>
        <end position="45"/>
    </location>
</feature>
<proteinExistence type="inferred from homology"/>
<accession>A0A1D9MJS5</accession>
<feature type="chain" id="PRO_5009443708" description="Cell envelope-related transcriptional attenuator domain-containing protein" evidence="3">
    <location>
        <begin position="46"/>
        <end position="398"/>
    </location>
</feature>
<dbReference type="STRING" id="1912795.BK816_03285"/>
<dbReference type="Proteomes" id="UP000176288">
    <property type="component" value="Chromosome"/>
</dbReference>
<evidence type="ECO:0000256" key="2">
    <source>
        <dbReference type="SAM" id="MobiDB-lite"/>
    </source>
</evidence>
<dbReference type="PANTHER" id="PTHR33392:SF6">
    <property type="entry name" value="POLYISOPRENYL-TEICHOIC ACID--PEPTIDOGLYCAN TEICHOIC ACID TRANSFERASE TAGU"/>
    <property type="match status" value="1"/>
</dbReference>